<dbReference type="EMBL" id="MN739839">
    <property type="protein sequence ID" value="QHT74159.1"/>
    <property type="molecule type" value="Genomic_DNA"/>
</dbReference>
<accession>A0A6C0H147</accession>
<proteinExistence type="predicted"/>
<dbReference type="AlphaFoldDB" id="A0A6C0H147"/>
<reference evidence="1" key="1">
    <citation type="journal article" date="2020" name="Nature">
        <title>Giant virus diversity and host interactions through global metagenomics.</title>
        <authorList>
            <person name="Schulz F."/>
            <person name="Roux S."/>
            <person name="Paez-Espino D."/>
            <person name="Jungbluth S."/>
            <person name="Walsh D.A."/>
            <person name="Denef V.J."/>
            <person name="McMahon K.D."/>
            <person name="Konstantinidis K.T."/>
            <person name="Eloe-Fadrosh E.A."/>
            <person name="Kyrpides N.C."/>
            <person name="Woyke T."/>
        </authorList>
    </citation>
    <scope>NUCLEOTIDE SEQUENCE</scope>
    <source>
        <strain evidence="1">GVMAG-M-3300023179-4</strain>
    </source>
</reference>
<organism evidence="1">
    <name type="scientific">viral metagenome</name>
    <dbReference type="NCBI Taxonomy" id="1070528"/>
    <lineage>
        <taxon>unclassified sequences</taxon>
        <taxon>metagenomes</taxon>
        <taxon>organismal metagenomes</taxon>
    </lineage>
</organism>
<evidence type="ECO:0000313" key="1">
    <source>
        <dbReference type="EMBL" id="QHT74159.1"/>
    </source>
</evidence>
<protein>
    <submittedName>
        <fullName evidence="1">Uncharacterized protein</fullName>
    </submittedName>
</protein>
<sequence>MENIIINIDTSYRDVISYPNAGLFTYKLNNSLKNITYIRLSSIELPVVYYTFTEKLFGNQKQDILIQEGNYDSNMIITEIQSKLDILNQNYGTTFNI</sequence>
<name>A0A6C0H147_9ZZZZ</name>